<dbReference type="InterPro" id="IPR032675">
    <property type="entry name" value="LRR_dom_sf"/>
</dbReference>
<sequence>MILRECSYNQWKGDSTFDRVYYTYWIKQNVVINDRDAEIEFGQSEEGNQKVQAVTFHNGLIKYIPQAIGKEFQNLAALEIAECGLTEINKDDLKPMPNLKDLWLWENKLKSLPQDLFTYTTRLEIISFKHNDIVLIGKHLLKPLDKLIFADFRGNVNIDRKYEIESNGTLELLKQDIENVCQPETMEYSAVSSYVRELWESKRFSDFTIKVGNKSFKVHKNILGVNSCVFSAMFAHENVNENITNEMEVNDLSPETFEEFLDFIYNRNIPERATNAMDLYAAAVKYQVEDLKKISEEFVLDMLDEKNSWSVLMLANLYDNEFMKVLAFKEVCKLFPDHQISDSLISHPEKVKLLIDAKNKMEWKIAAVRLEMKKLLNEINSDN</sequence>
<dbReference type="OrthoDB" id="7759945at2759"/>
<dbReference type="InterPro" id="IPR011333">
    <property type="entry name" value="SKP1/BTB/POZ_sf"/>
</dbReference>
<dbReference type="SUPFAM" id="SSF54695">
    <property type="entry name" value="POZ domain"/>
    <property type="match status" value="1"/>
</dbReference>
<dbReference type="Gene3D" id="3.30.710.10">
    <property type="entry name" value="Potassium Channel Kv1.1, Chain A"/>
    <property type="match status" value="1"/>
</dbReference>
<name>A0A1J1I5M7_9DIPT</name>
<dbReference type="EMBL" id="CVRI01000038">
    <property type="protein sequence ID" value="CRK94238.1"/>
    <property type="molecule type" value="Genomic_DNA"/>
</dbReference>
<keyword evidence="3" id="KW-1185">Reference proteome</keyword>
<feature type="domain" description="BTB" evidence="1">
    <location>
        <begin position="205"/>
        <end position="273"/>
    </location>
</feature>
<evidence type="ECO:0000313" key="3">
    <source>
        <dbReference type="Proteomes" id="UP000183832"/>
    </source>
</evidence>
<proteinExistence type="predicted"/>
<dbReference type="Gene3D" id="3.80.10.10">
    <property type="entry name" value="Ribonuclease Inhibitor"/>
    <property type="match status" value="1"/>
</dbReference>
<gene>
    <name evidence="2" type="ORF">CLUMA_CG007753</name>
</gene>
<dbReference type="InterPro" id="IPR000210">
    <property type="entry name" value="BTB/POZ_dom"/>
</dbReference>
<organism evidence="2 3">
    <name type="scientific">Clunio marinus</name>
    <dbReference type="NCBI Taxonomy" id="568069"/>
    <lineage>
        <taxon>Eukaryota</taxon>
        <taxon>Metazoa</taxon>
        <taxon>Ecdysozoa</taxon>
        <taxon>Arthropoda</taxon>
        <taxon>Hexapoda</taxon>
        <taxon>Insecta</taxon>
        <taxon>Pterygota</taxon>
        <taxon>Neoptera</taxon>
        <taxon>Endopterygota</taxon>
        <taxon>Diptera</taxon>
        <taxon>Nematocera</taxon>
        <taxon>Chironomoidea</taxon>
        <taxon>Chironomidae</taxon>
        <taxon>Clunio</taxon>
    </lineage>
</organism>
<dbReference type="Proteomes" id="UP000183832">
    <property type="component" value="Unassembled WGS sequence"/>
</dbReference>
<dbReference type="SMART" id="SM00225">
    <property type="entry name" value="BTB"/>
    <property type="match status" value="1"/>
</dbReference>
<evidence type="ECO:0000259" key="1">
    <source>
        <dbReference type="PROSITE" id="PS50097"/>
    </source>
</evidence>
<dbReference type="Pfam" id="PF00651">
    <property type="entry name" value="BTB"/>
    <property type="match status" value="1"/>
</dbReference>
<dbReference type="SUPFAM" id="SSF52058">
    <property type="entry name" value="L domain-like"/>
    <property type="match status" value="1"/>
</dbReference>
<accession>A0A1J1I5M7</accession>
<dbReference type="PANTHER" id="PTHR24413">
    <property type="entry name" value="SPECKLE-TYPE POZ PROTEIN"/>
    <property type="match status" value="1"/>
</dbReference>
<reference evidence="2 3" key="1">
    <citation type="submission" date="2015-04" db="EMBL/GenBank/DDBJ databases">
        <authorList>
            <person name="Syromyatnikov M.Y."/>
            <person name="Popov V.N."/>
        </authorList>
    </citation>
    <scope>NUCLEOTIDE SEQUENCE [LARGE SCALE GENOMIC DNA]</scope>
</reference>
<protein>
    <submittedName>
        <fullName evidence="2">CLUMA_CG007753, isoform A</fullName>
    </submittedName>
</protein>
<dbReference type="AlphaFoldDB" id="A0A1J1I5M7"/>
<evidence type="ECO:0000313" key="2">
    <source>
        <dbReference type="EMBL" id="CRK94238.1"/>
    </source>
</evidence>
<dbReference type="STRING" id="568069.A0A1J1I5M7"/>
<dbReference type="PROSITE" id="PS50097">
    <property type="entry name" value="BTB"/>
    <property type="match status" value="1"/>
</dbReference>